<name>A0A1R3IYM5_COCAP</name>
<evidence type="ECO:0000313" key="2">
    <source>
        <dbReference type="Proteomes" id="UP000188268"/>
    </source>
</evidence>
<dbReference type="EMBL" id="AWWV01009179">
    <property type="protein sequence ID" value="OMO87677.1"/>
    <property type="molecule type" value="Genomic_DNA"/>
</dbReference>
<protein>
    <submittedName>
        <fullName evidence="1">Uncharacterized protein</fullName>
    </submittedName>
</protein>
<keyword evidence="2" id="KW-1185">Reference proteome</keyword>
<dbReference type="AlphaFoldDB" id="A0A1R3IYM5"/>
<comment type="caution">
    <text evidence="1">The sequence shown here is derived from an EMBL/GenBank/DDBJ whole genome shotgun (WGS) entry which is preliminary data.</text>
</comment>
<proteinExistence type="predicted"/>
<organism evidence="1 2">
    <name type="scientific">Corchorus capsularis</name>
    <name type="common">Jute</name>
    <dbReference type="NCBI Taxonomy" id="210143"/>
    <lineage>
        <taxon>Eukaryota</taxon>
        <taxon>Viridiplantae</taxon>
        <taxon>Streptophyta</taxon>
        <taxon>Embryophyta</taxon>
        <taxon>Tracheophyta</taxon>
        <taxon>Spermatophyta</taxon>
        <taxon>Magnoliopsida</taxon>
        <taxon>eudicotyledons</taxon>
        <taxon>Gunneridae</taxon>
        <taxon>Pentapetalae</taxon>
        <taxon>rosids</taxon>
        <taxon>malvids</taxon>
        <taxon>Malvales</taxon>
        <taxon>Malvaceae</taxon>
        <taxon>Grewioideae</taxon>
        <taxon>Apeibeae</taxon>
        <taxon>Corchorus</taxon>
    </lineage>
</organism>
<sequence length="111" mass="12108">MGFLGLVRLDSYHYHIPTSADCCSTLEPHACLAIYSNKPLWSRHVSGSAVNLSKDPALFPAFLILDPCLQCFYGRQGKATTQSLLLTLPAPPQGRVRARLRPGQVSQDPAS</sequence>
<accession>A0A1R3IYM5</accession>
<reference evidence="1 2" key="1">
    <citation type="submission" date="2013-09" db="EMBL/GenBank/DDBJ databases">
        <title>Corchorus capsularis genome sequencing.</title>
        <authorList>
            <person name="Alam M."/>
            <person name="Haque M.S."/>
            <person name="Islam M.S."/>
            <person name="Emdad E.M."/>
            <person name="Islam M.M."/>
            <person name="Ahmed B."/>
            <person name="Halim A."/>
            <person name="Hossen Q.M.M."/>
            <person name="Hossain M.Z."/>
            <person name="Ahmed R."/>
            <person name="Khan M.M."/>
            <person name="Islam R."/>
            <person name="Rashid M.M."/>
            <person name="Khan S.A."/>
            <person name="Rahman M.S."/>
            <person name="Alam M."/>
        </authorList>
    </citation>
    <scope>NUCLEOTIDE SEQUENCE [LARGE SCALE GENOMIC DNA]</scope>
    <source>
        <strain evidence="2">cv. CVL-1</strain>
        <tissue evidence="1">Whole seedling</tissue>
    </source>
</reference>
<gene>
    <name evidence="1" type="ORF">CCACVL1_08826</name>
</gene>
<dbReference type="Gramene" id="OMO87677">
    <property type="protein sequence ID" value="OMO87677"/>
    <property type="gene ID" value="CCACVL1_08826"/>
</dbReference>
<dbReference type="Proteomes" id="UP000188268">
    <property type="component" value="Unassembled WGS sequence"/>
</dbReference>
<evidence type="ECO:0000313" key="1">
    <source>
        <dbReference type="EMBL" id="OMO87677.1"/>
    </source>
</evidence>